<name>A0A336KZB0_CULSO</name>
<dbReference type="AlphaFoldDB" id="A0A336KZB0"/>
<dbReference type="InterPro" id="IPR036116">
    <property type="entry name" value="FN3_sf"/>
</dbReference>
<protein>
    <submittedName>
        <fullName evidence="3">CSON000931 protein</fullName>
    </submittedName>
</protein>
<accession>A0A336KZB0</accession>
<keyword evidence="2" id="KW-0812">Transmembrane</keyword>
<evidence type="ECO:0000313" key="3">
    <source>
        <dbReference type="EMBL" id="SSX09262.1"/>
    </source>
</evidence>
<evidence type="ECO:0000313" key="4">
    <source>
        <dbReference type="EMBL" id="SSX29164.1"/>
    </source>
</evidence>
<feature type="compositionally biased region" description="Polar residues" evidence="1">
    <location>
        <begin position="225"/>
        <end position="238"/>
    </location>
</feature>
<dbReference type="EMBL" id="UFQS01001152">
    <property type="protein sequence ID" value="SSX09262.1"/>
    <property type="molecule type" value="Genomic_DNA"/>
</dbReference>
<reference evidence="4" key="2">
    <citation type="submission" date="2018-07" db="EMBL/GenBank/DDBJ databases">
        <authorList>
            <person name="Quirk P.G."/>
            <person name="Krulwich T.A."/>
        </authorList>
    </citation>
    <scope>NUCLEOTIDE SEQUENCE</scope>
</reference>
<feature type="region of interest" description="Disordered" evidence="1">
    <location>
        <begin position="224"/>
        <end position="245"/>
    </location>
</feature>
<dbReference type="EMBL" id="UFQT01001152">
    <property type="protein sequence ID" value="SSX29164.1"/>
    <property type="molecule type" value="Genomic_DNA"/>
</dbReference>
<organism evidence="3">
    <name type="scientific">Culicoides sonorensis</name>
    <name type="common">Biting midge</name>
    <dbReference type="NCBI Taxonomy" id="179676"/>
    <lineage>
        <taxon>Eukaryota</taxon>
        <taxon>Metazoa</taxon>
        <taxon>Ecdysozoa</taxon>
        <taxon>Arthropoda</taxon>
        <taxon>Hexapoda</taxon>
        <taxon>Insecta</taxon>
        <taxon>Pterygota</taxon>
        <taxon>Neoptera</taxon>
        <taxon>Endopterygota</taxon>
        <taxon>Diptera</taxon>
        <taxon>Nematocera</taxon>
        <taxon>Chironomoidea</taxon>
        <taxon>Ceratopogonidae</taxon>
        <taxon>Ceratopogoninae</taxon>
        <taxon>Culicoides</taxon>
        <taxon>Monoculicoides</taxon>
    </lineage>
</organism>
<feature type="transmembrane region" description="Helical" evidence="2">
    <location>
        <begin position="184"/>
        <end position="205"/>
    </location>
</feature>
<keyword evidence="2" id="KW-1133">Transmembrane helix</keyword>
<sequence length="245" mass="28299">MCWDQCTQNTKINTNLNAWPLRTVSMVRNESLVTADVAWQLLNTPCQYLVTWEISGGGLKGNLITETPSVQLSLWPDTVYRVQVTCRNKETEVVTHSLPLTLDTSHAVILTLHKPSTTFAINTKDKDMENMSINNEDDIQQQLAEEDFRRQQQLQLQQRHYPHHYTFNSKSLGIWTIYENRQEIVLGVFIAILVFFIVLSIVYLVKRRKSRYVNDKEGLIENEIHSSSTESNQSTPVHSPQILHF</sequence>
<dbReference type="SUPFAM" id="SSF49265">
    <property type="entry name" value="Fibronectin type III"/>
    <property type="match status" value="1"/>
</dbReference>
<keyword evidence="2" id="KW-0472">Membrane</keyword>
<evidence type="ECO:0000256" key="2">
    <source>
        <dbReference type="SAM" id="Phobius"/>
    </source>
</evidence>
<evidence type="ECO:0000256" key="1">
    <source>
        <dbReference type="SAM" id="MobiDB-lite"/>
    </source>
</evidence>
<dbReference type="VEuPathDB" id="VectorBase:CSON000931"/>
<reference evidence="3" key="1">
    <citation type="submission" date="2018-04" db="EMBL/GenBank/DDBJ databases">
        <authorList>
            <person name="Go L.Y."/>
            <person name="Mitchell J.A."/>
        </authorList>
    </citation>
    <scope>NUCLEOTIDE SEQUENCE</scope>
    <source>
        <tissue evidence="3">Whole organism</tissue>
    </source>
</reference>
<gene>
    <name evidence="3" type="primary">CSON000931</name>
</gene>
<proteinExistence type="predicted"/>